<dbReference type="GO" id="GO:0051213">
    <property type="term" value="F:dioxygenase activity"/>
    <property type="evidence" value="ECO:0007669"/>
    <property type="project" value="UniProtKB-KW"/>
</dbReference>
<gene>
    <name evidence="6" type="ORF">EV378_5047</name>
</gene>
<feature type="domain" description="Fe2OG dioxygenase" evidence="5">
    <location>
        <begin position="169"/>
        <end position="279"/>
    </location>
</feature>
<dbReference type="AlphaFoldDB" id="A0A4R1HUF5"/>
<dbReference type="InterPro" id="IPR050231">
    <property type="entry name" value="Iron_ascorbate_oxido_reductase"/>
</dbReference>
<evidence type="ECO:0000313" key="6">
    <source>
        <dbReference type="EMBL" id="TCK21072.1"/>
    </source>
</evidence>
<dbReference type="PROSITE" id="PS51471">
    <property type="entry name" value="FE2OG_OXY"/>
    <property type="match status" value="1"/>
</dbReference>
<comment type="caution">
    <text evidence="6">The sequence shown here is derived from an EMBL/GenBank/DDBJ whole genome shotgun (WGS) entry which is preliminary data.</text>
</comment>
<keyword evidence="2" id="KW-0045">Antibiotic biosynthesis</keyword>
<dbReference type="SUPFAM" id="SSF51197">
    <property type="entry name" value="Clavaminate synthase-like"/>
    <property type="match status" value="1"/>
</dbReference>
<dbReference type="InterPro" id="IPR027443">
    <property type="entry name" value="IPNS-like_sf"/>
</dbReference>
<protein>
    <submittedName>
        <fullName evidence="6">Isopenicillin N synthase-like dioxygenase</fullName>
    </submittedName>
</protein>
<organism evidence="6 7">
    <name type="scientific">Pseudonocardia endophytica</name>
    <dbReference type="NCBI Taxonomy" id="401976"/>
    <lineage>
        <taxon>Bacteria</taxon>
        <taxon>Bacillati</taxon>
        <taxon>Actinomycetota</taxon>
        <taxon>Actinomycetes</taxon>
        <taxon>Pseudonocardiales</taxon>
        <taxon>Pseudonocardiaceae</taxon>
        <taxon>Pseudonocardia</taxon>
    </lineage>
</organism>
<feature type="region of interest" description="Disordered" evidence="4">
    <location>
        <begin position="313"/>
        <end position="340"/>
    </location>
</feature>
<dbReference type="InterPro" id="IPR026992">
    <property type="entry name" value="DIOX_N"/>
</dbReference>
<dbReference type="InterPro" id="IPR005123">
    <property type="entry name" value="Oxoglu/Fe-dep_dioxygenase_dom"/>
</dbReference>
<keyword evidence="6" id="KW-0223">Dioxygenase</keyword>
<proteinExistence type="inferred from homology"/>
<dbReference type="GO" id="GO:0017000">
    <property type="term" value="P:antibiotic biosynthetic process"/>
    <property type="evidence" value="ECO:0007669"/>
    <property type="project" value="UniProtKB-KW"/>
</dbReference>
<dbReference type="EMBL" id="SMFZ01000002">
    <property type="protein sequence ID" value="TCK21072.1"/>
    <property type="molecule type" value="Genomic_DNA"/>
</dbReference>
<dbReference type="InterPro" id="IPR044861">
    <property type="entry name" value="IPNS-like_FE2OG_OXY"/>
</dbReference>
<dbReference type="Gene3D" id="2.60.120.330">
    <property type="entry name" value="B-lactam Antibiotic, Isopenicillin N Synthase, Chain"/>
    <property type="match status" value="1"/>
</dbReference>
<keyword evidence="3" id="KW-0408">Iron</keyword>
<accession>A0A4R1HUF5</accession>
<evidence type="ECO:0000259" key="5">
    <source>
        <dbReference type="PROSITE" id="PS51471"/>
    </source>
</evidence>
<dbReference type="GO" id="GO:0046872">
    <property type="term" value="F:metal ion binding"/>
    <property type="evidence" value="ECO:0007669"/>
    <property type="project" value="UniProtKB-KW"/>
</dbReference>
<name>A0A4R1HUF5_PSEEN</name>
<evidence type="ECO:0000256" key="3">
    <source>
        <dbReference type="RuleBase" id="RU003682"/>
    </source>
</evidence>
<keyword evidence="7" id="KW-1185">Reference proteome</keyword>
<comment type="similarity">
    <text evidence="3">Belongs to the iron/ascorbate-dependent oxidoreductase family.</text>
</comment>
<dbReference type="Pfam" id="PF14226">
    <property type="entry name" value="DIOX_N"/>
    <property type="match status" value="1"/>
</dbReference>
<evidence type="ECO:0000256" key="2">
    <source>
        <dbReference type="ARBA" id="ARBA00023194"/>
    </source>
</evidence>
<dbReference type="PRINTS" id="PR00682">
    <property type="entry name" value="IPNSYNTHASE"/>
</dbReference>
<keyword evidence="3" id="KW-0560">Oxidoreductase</keyword>
<evidence type="ECO:0000256" key="1">
    <source>
        <dbReference type="ARBA" id="ARBA00004792"/>
    </source>
</evidence>
<sequence>MPLVDIAPWAGGDPAGRESVATAVDAALRTSGFLLVTGHGVPDDDRAAVRDLARRFFALPDDVKARYAVTVGGRGWLPPGVEANAAAEGVTSPPDLKETYAVGADTPTGDPDLDGFWFPPNVWPDEVPDLRAAVVRHVGAMRALADDLLRIGAVALGRDEDFFTRHTGNPSYTLNINHYPPLTEVGRPTHGQFRIGAHTDFGTFTVLDREPGAGRLQVDVPGHGWVDAPYRPDAFTINVGDLLSLWTGGRWRSTRHRVLPPQAAAPDEDLVSLVFFYELDPDTWVEPAGHAAPPVRAAEYLAGKLAQITVPSAAPQNVQHRSRRPGRPQAALPPLRRRPV</sequence>
<dbReference type="Proteomes" id="UP000295560">
    <property type="component" value="Unassembled WGS sequence"/>
</dbReference>
<dbReference type="PANTHER" id="PTHR47990">
    <property type="entry name" value="2-OXOGLUTARATE (2OG) AND FE(II)-DEPENDENT OXYGENASE SUPERFAMILY PROTEIN-RELATED"/>
    <property type="match status" value="1"/>
</dbReference>
<dbReference type="Pfam" id="PF03171">
    <property type="entry name" value="2OG-FeII_Oxy"/>
    <property type="match status" value="1"/>
</dbReference>
<evidence type="ECO:0000256" key="4">
    <source>
        <dbReference type="SAM" id="MobiDB-lite"/>
    </source>
</evidence>
<evidence type="ECO:0000313" key="7">
    <source>
        <dbReference type="Proteomes" id="UP000295560"/>
    </source>
</evidence>
<reference evidence="6 7" key="1">
    <citation type="submission" date="2019-03" db="EMBL/GenBank/DDBJ databases">
        <title>Sequencing the genomes of 1000 actinobacteria strains.</title>
        <authorList>
            <person name="Klenk H.-P."/>
        </authorList>
    </citation>
    <scope>NUCLEOTIDE SEQUENCE [LARGE SCALE GENOMIC DNA]</scope>
    <source>
        <strain evidence="6 7">DSM 44969</strain>
    </source>
</reference>
<keyword evidence="3" id="KW-0479">Metal-binding</keyword>
<comment type="pathway">
    <text evidence="1">Antibiotic biosynthesis.</text>
</comment>